<evidence type="ECO:0000313" key="3">
    <source>
        <dbReference type="Proteomes" id="UP001209540"/>
    </source>
</evidence>
<protein>
    <submittedName>
        <fullName evidence="2">Uncharacterized protein</fullName>
    </submittedName>
</protein>
<dbReference type="Proteomes" id="UP001209540">
    <property type="component" value="Unassembled WGS sequence"/>
</dbReference>
<sequence length="192" mass="20460">MPMPKTLVWVPVIAAILVLLSSYLYTTTSSHDSITTTTDNHYRMTGSQFQLILREGITGGFAGPTVKKVIEIKGDSSSGATLLHANLQPGTKADYVTQTGSVSTEQLTTLLSTVKEQLQSLPTEDPIGSEDIYGLDTSILFFADGFQWGNGGPEGCTGGESTKQATPEQKQIFATLVELISTFGTQYATTAA</sequence>
<keyword evidence="1" id="KW-0472">Membrane</keyword>
<dbReference type="EMBL" id="JAIXMP010000022">
    <property type="protein sequence ID" value="KAI9255727.1"/>
    <property type="molecule type" value="Genomic_DNA"/>
</dbReference>
<keyword evidence="1" id="KW-0812">Transmembrane</keyword>
<accession>A0AAD5JV57</accession>
<keyword evidence="1" id="KW-1133">Transmembrane helix</keyword>
<evidence type="ECO:0000313" key="2">
    <source>
        <dbReference type="EMBL" id="KAI9255727.1"/>
    </source>
</evidence>
<feature type="transmembrane region" description="Helical" evidence="1">
    <location>
        <begin position="7"/>
        <end position="25"/>
    </location>
</feature>
<proteinExistence type="predicted"/>
<reference evidence="2" key="1">
    <citation type="journal article" date="2022" name="IScience">
        <title>Evolution of zygomycete secretomes and the origins of terrestrial fungal ecologies.</title>
        <authorList>
            <person name="Chang Y."/>
            <person name="Wang Y."/>
            <person name="Mondo S."/>
            <person name="Ahrendt S."/>
            <person name="Andreopoulos W."/>
            <person name="Barry K."/>
            <person name="Beard J."/>
            <person name="Benny G.L."/>
            <person name="Blankenship S."/>
            <person name="Bonito G."/>
            <person name="Cuomo C."/>
            <person name="Desiro A."/>
            <person name="Gervers K.A."/>
            <person name="Hundley H."/>
            <person name="Kuo A."/>
            <person name="LaButti K."/>
            <person name="Lang B.F."/>
            <person name="Lipzen A."/>
            <person name="O'Donnell K."/>
            <person name="Pangilinan J."/>
            <person name="Reynolds N."/>
            <person name="Sandor L."/>
            <person name="Smith M.E."/>
            <person name="Tsang A."/>
            <person name="Grigoriev I.V."/>
            <person name="Stajich J.E."/>
            <person name="Spatafora J.W."/>
        </authorList>
    </citation>
    <scope>NUCLEOTIDE SEQUENCE</scope>
    <source>
        <strain evidence="2">RSA 2281</strain>
    </source>
</reference>
<keyword evidence="3" id="KW-1185">Reference proteome</keyword>
<reference evidence="2" key="2">
    <citation type="submission" date="2023-02" db="EMBL/GenBank/DDBJ databases">
        <authorList>
            <consortium name="DOE Joint Genome Institute"/>
            <person name="Mondo S.J."/>
            <person name="Chang Y."/>
            <person name="Wang Y."/>
            <person name="Ahrendt S."/>
            <person name="Andreopoulos W."/>
            <person name="Barry K."/>
            <person name="Beard J."/>
            <person name="Benny G.L."/>
            <person name="Blankenship S."/>
            <person name="Bonito G."/>
            <person name="Cuomo C."/>
            <person name="Desiro A."/>
            <person name="Gervers K.A."/>
            <person name="Hundley H."/>
            <person name="Kuo A."/>
            <person name="LaButti K."/>
            <person name="Lang B.F."/>
            <person name="Lipzen A."/>
            <person name="O'Donnell K."/>
            <person name="Pangilinan J."/>
            <person name="Reynolds N."/>
            <person name="Sandor L."/>
            <person name="Smith M.W."/>
            <person name="Tsang A."/>
            <person name="Grigoriev I.V."/>
            <person name="Stajich J.E."/>
            <person name="Spatafora J.W."/>
        </authorList>
    </citation>
    <scope>NUCLEOTIDE SEQUENCE</scope>
    <source>
        <strain evidence="2">RSA 2281</strain>
    </source>
</reference>
<name>A0AAD5JV57_9FUNG</name>
<dbReference type="AlphaFoldDB" id="A0AAD5JV57"/>
<comment type="caution">
    <text evidence="2">The sequence shown here is derived from an EMBL/GenBank/DDBJ whole genome shotgun (WGS) entry which is preliminary data.</text>
</comment>
<organism evidence="2 3">
    <name type="scientific">Phascolomyces articulosus</name>
    <dbReference type="NCBI Taxonomy" id="60185"/>
    <lineage>
        <taxon>Eukaryota</taxon>
        <taxon>Fungi</taxon>
        <taxon>Fungi incertae sedis</taxon>
        <taxon>Mucoromycota</taxon>
        <taxon>Mucoromycotina</taxon>
        <taxon>Mucoromycetes</taxon>
        <taxon>Mucorales</taxon>
        <taxon>Lichtheimiaceae</taxon>
        <taxon>Phascolomyces</taxon>
    </lineage>
</organism>
<gene>
    <name evidence="2" type="ORF">BDA99DRAFT_517494</name>
</gene>
<evidence type="ECO:0000256" key="1">
    <source>
        <dbReference type="SAM" id="Phobius"/>
    </source>
</evidence>